<dbReference type="Pfam" id="PF02585">
    <property type="entry name" value="PIG-L"/>
    <property type="match status" value="1"/>
</dbReference>
<dbReference type="EMBL" id="JABXJJ020000001">
    <property type="protein sequence ID" value="MDI5967979.1"/>
    <property type="molecule type" value="Genomic_DNA"/>
</dbReference>
<dbReference type="GO" id="GO:0016811">
    <property type="term" value="F:hydrolase activity, acting on carbon-nitrogen (but not peptide) bonds, in linear amides"/>
    <property type="evidence" value="ECO:0007669"/>
    <property type="project" value="TreeGrafter"/>
</dbReference>
<dbReference type="InterPro" id="IPR024078">
    <property type="entry name" value="LmbE-like_dom_sf"/>
</dbReference>
<evidence type="ECO:0000313" key="2">
    <source>
        <dbReference type="EMBL" id="MDI5967979.1"/>
    </source>
</evidence>
<organism evidence="2">
    <name type="scientific">Streptantibioticus silvisoli</name>
    <dbReference type="NCBI Taxonomy" id="2705255"/>
    <lineage>
        <taxon>Bacteria</taxon>
        <taxon>Bacillati</taxon>
        <taxon>Actinomycetota</taxon>
        <taxon>Actinomycetes</taxon>
        <taxon>Kitasatosporales</taxon>
        <taxon>Streptomycetaceae</taxon>
        <taxon>Streptantibioticus</taxon>
    </lineage>
</organism>
<dbReference type="PANTHER" id="PTHR12993">
    <property type="entry name" value="N-ACETYLGLUCOSAMINYL-PHOSPHATIDYLINOSITOL DE-N-ACETYLASE-RELATED"/>
    <property type="match status" value="1"/>
</dbReference>
<dbReference type="SUPFAM" id="SSF102588">
    <property type="entry name" value="LmbE-like"/>
    <property type="match status" value="1"/>
</dbReference>
<dbReference type="PANTHER" id="PTHR12993:SF29">
    <property type="entry name" value="BLR3841 PROTEIN"/>
    <property type="match status" value="1"/>
</dbReference>
<comment type="caution">
    <text evidence="2">The sequence shown here is derived from an EMBL/GenBank/DDBJ whole genome shotgun (WGS) entry which is preliminary data.</text>
</comment>
<dbReference type="AlphaFoldDB" id="A0AA90KEM8"/>
<evidence type="ECO:0000256" key="1">
    <source>
        <dbReference type="ARBA" id="ARBA00022833"/>
    </source>
</evidence>
<dbReference type="InterPro" id="IPR003737">
    <property type="entry name" value="GlcNAc_PI_deacetylase-related"/>
</dbReference>
<dbReference type="Gene3D" id="3.40.50.10320">
    <property type="entry name" value="LmbE-like"/>
    <property type="match status" value="1"/>
</dbReference>
<dbReference type="GO" id="GO:0016137">
    <property type="term" value="P:glycoside metabolic process"/>
    <property type="evidence" value="ECO:0007669"/>
    <property type="project" value="UniProtKB-ARBA"/>
</dbReference>
<name>A0AA90KEM8_9ACTN</name>
<reference evidence="2" key="1">
    <citation type="submission" date="2023-05" db="EMBL/GenBank/DDBJ databases">
        <title>Streptantibioticus silvisoli sp. nov., acidotolerant actinomycetes 1 from pine litter.</title>
        <authorList>
            <person name="Swiecimska M."/>
            <person name="Golinska P."/>
            <person name="Sangal V."/>
            <person name="Wachnowicz B."/>
            <person name="Goodfellow M."/>
        </authorList>
    </citation>
    <scope>NUCLEOTIDE SEQUENCE</scope>
    <source>
        <strain evidence="2">SL13</strain>
    </source>
</reference>
<keyword evidence="1" id="KW-0862">Zinc</keyword>
<gene>
    <name evidence="2" type="ORF">POF50_001195</name>
</gene>
<proteinExistence type="predicted"/>
<sequence>MQRVLAISPHLDDAVLSAGGRLCELASEGVEVTVLTLFAGIPTPPYSLFAELLHEEWQLPDNPVEDRRTEDVEALKCLGAQALHGPFLDIIYRARPDGQWMVDAAAPPPTYETTQEPQLSASLAAAVTEQIARLEPDRILTCAAVGDHIDHRRTRNAVLAAAADQVPVWCWEDLPYSHQLSVQPPALADFGRPVAEPVGDRAWEAKHQGIDCYRSQHSMLWPNGEDIRSSYDTHARHLAQGHGLTGRAELFWPVRLGGVRG</sequence>
<accession>A0AA90KEM8</accession>
<dbReference type="RefSeq" id="WP_271315751.1">
    <property type="nucleotide sequence ID" value="NZ_JABXJJ020000001.1"/>
</dbReference>
<protein>
    <submittedName>
        <fullName evidence="2">PIG-L family deacetylase</fullName>
    </submittedName>
</protein>